<dbReference type="Pfam" id="PF03009">
    <property type="entry name" value="GDPD"/>
    <property type="match status" value="1"/>
</dbReference>
<keyword evidence="4" id="KW-0319">Glycerol metabolism</keyword>
<feature type="domain" description="GP-PDE" evidence="8">
    <location>
        <begin position="1"/>
        <end position="320"/>
    </location>
</feature>
<evidence type="ECO:0000256" key="6">
    <source>
        <dbReference type="ARBA" id="ARBA00047512"/>
    </source>
</evidence>
<keyword evidence="5" id="KW-0378">Hydrolase</keyword>
<evidence type="ECO:0000256" key="4">
    <source>
        <dbReference type="ARBA" id="ARBA00022798"/>
    </source>
</evidence>
<dbReference type="InterPro" id="IPR017946">
    <property type="entry name" value="PLC-like_Pdiesterase_TIM-brl"/>
</dbReference>
<evidence type="ECO:0000256" key="1">
    <source>
        <dbReference type="ARBA" id="ARBA00007277"/>
    </source>
</evidence>
<dbReference type="Gene3D" id="3.20.20.190">
    <property type="entry name" value="Phosphatidylinositol (PI) phosphodiesterase"/>
    <property type="match status" value="1"/>
</dbReference>
<dbReference type="PROSITE" id="PS51704">
    <property type="entry name" value="GP_PDE"/>
    <property type="match status" value="1"/>
</dbReference>
<evidence type="ECO:0000259" key="8">
    <source>
        <dbReference type="PROSITE" id="PS51704"/>
    </source>
</evidence>
<dbReference type="PANTHER" id="PTHR43620:SF7">
    <property type="entry name" value="GLYCEROPHOSPHODIESTER PHOSPHODIESTERASE GDPD5-RELATED"/>
    <property type="match status" value="1"/>
</dbReference>
<evidence type="ECO:0000256" key="2">
    <source>
        <dbReference type="ARBA" id="ARBA00012247"/>
    </source>
</evidence>
<evidence type="ECO:0000313" key="10">
    <source>
        <dbReference type="Proteomes" id="UP001162834"/>
    </source>
</evidence>
<dbReference type="CDD" id="cd08602">
    <property type="entry name" value="GDPD_ScGlpQ1_like"/>
    <property type="match status" value="1"/>
</dbReference>
<dbReference type="GO" id="GO:0006629">
    <property type="term" value="P:lipid metabolic process"/>
    <property type="evidence" value="ECO:0007669"/>
    <property type="project" value="InterPro"/>
</dbReference>
<reference evidence="9" key="1">
    <citation type="journal article" date="2022" name="Int. J. Syst. Evol. Microbiol.">
        <title>Pseudomonas aegrilactucae sp. nov. and Pseudomonas morbosilactucae sp. nov., pathogens causing bacterial rot of lettuce in Japan.</title>
        <authorList>
            <person name="Sawada H."/>
            <person name="Fujikawa T."/>
            <person name="Satou M."/>
        </authorList>
    </citation>
    <scope>NUCLEOTIDE SEQUENCE</scope>
    <source>
        <strain evidence="9">0166_1</strain>
    </source>
</reference>
<evidence type="ECO:0000256" key="3">
    <source>
        <dbReference type="ARBA" id="ARBA00022729"/>
    </source>
</evidence>
<sequence length="507" mass="55173">MIGHRGASGYRPEHTLASYRLAAEQGADYVEPDLVSTRDGVLVARHENEIGGTTDVAQHPEFAGRRATKVVDGVRITGWFTEDFTLAELKTLRAKERIPQIRPANAAYDGQFEVPTFQEVLDLRKQLSKELGREIGVYPETKHPSYFRAIGLPLEPPLVQALTRNGLNRPNAPVFVQSFETGNLRALDRELKVPLVQLLGAPDDHPAGDPRVYRDLAAPAGLASIARYADGVGPSKDYDVPRNADGSSGTPTSFVADAHAAGLQVHPYTFRRENTFLPLELRSSPDPAGIGDLEAEIRRFVSIGVDGFFTDDPDIGVAARRTTLAVIGDTPYGDVEVGAVHIAGSDDDRAPWFGDRRDAAGQPRPETPQERALREHEVATRQANNLAWIDRIFAEARRSRAAGVAIALQADMWDPSAGDLSGFDAYKERLAKRAHAFGKPVLLLNGDSHVYTSEQPLAGVPNVSRITVNGSTTCPHEYLRLSIDPRSPAVFAHERVPLPSTAQLCGA</sequence>
<keyword evidence="3" id="KW-0732">Signal</keyword>
<keyword evidence="10" id="KW-1185">Reference proteome</keyword>
<organism evidence="9 10">
    <name type="scientific">Capillimicrobium parvum</name>
    <dbReference type="NCBI Taxonomy" id="2884022"/>
    <lineage>
        <taxon>Bacteria</taxon>
        <taxon>Bacillati</taxon>
        <taxon>Actinomycetota</taxon>
        <taxon>Thermoleophilia</taxon>
        <taxon>Solirubrobacterales</taxon>
        <taxon>Capillimicrobiaceae</taxon>
        <taxon>Capillimicrobium</taxon>
    </lineage>
</organism>
<dbReference type="EC" id="3.1.4.46" evidence="2"/>
<protein>
    <recommendedName>
        <fullName evidence="2">glycerophosphodiester phosphodiesterase</fullName>
        <ecNumber evidence="2">3.1.4.46</ecNumber>
    </recommendedName>
</protein>
<accession>A0A9E7BZN4</accession>
<dbReference type="AlphaFoldDB" id="A0A9E7BZN4"/>
<dbReference type="SUPFAM" id="SSF51695">
    <property type="entry name" value="PLC-like phosphodiesterases"/>
    <property type="match status" value="1"/>
</dbReference>
<gene>
    <name evidence="9" type="ORF">DSM104329_01958</name>
</gene>
<dbReference type="InterPro" id="IPR030395">
    <property type="entry name" value="GP_PDE_dom"/>
</dbReference>
<feature type="region of interest" description="Disordered" evidence="7">
    <location>
        <begin position="351"/>
        <end position="373"/>
    </location>
</feature>
<dbReference type="Proteomes" id="UP001162834">
    <property type="component" value="Chromosome"/>
</dbReference>
<dbReference type="EMBL" id="CP087164">
    <property type="protein sequence ID" value="UGS35565.1"/>
    <property type="molecule type" value="Genomic_DNA"/>
</dbReference>
<evidence type="ECO:0000256" key="7">
    <source>
        <dbReference type="SAM" id="MobiDB-lite"/>
    </source>
</evidence>
<dbReference type="PANTHER" id="PTHR43620">
    <property type="entry name" value="GLYCEROPHOSPHORYL DIESTER PHOSPHODIESTERASE"/>
    <property type="match status" value="1"/>
</dbReference>
<dbReference type="KEGG" id="sbae:DSM104329_01958"/>
<evidence type="ECO:0000256" key="5">
    <source>
        <dbReference type="ARBA" id="ARBA00022801"/>
    </source>
</evidence>
<proteinExistence type="inferred from homology"/>
<dbReference type="GO" id="GO:0042597">
    <property type="term" value="C:periplasmic space"/>
    <property type="evidence" value="ECO:0007669"/>
    <property type="project" value="TreeGrafter"/>
</dbReference>
<comment type="similarity">
    <text evidence="1">Belongs to the glycerophosphoryl diester phosphodiesterase family.</text>
</comment>
<dbReference type="GO" id="GO:0006071">
    <property type="term" value="P:glycerol metabolic process"/>
    <property type="evidence" value="ECO:0007669"/>
    <property type="project" value="UniProtKB-KW"/>
</dbReference>
<dbReference type="GO" id="GO:0008889">
    <property type="term" value="F:glycerophosphodiester phosphodiesterase activity"/>
    <property type="evidence" value="ECO:0007669"/>
    <property type="project" value="UniProtKB-EC"/>
</dbReference>
<name>A0A9E7BZN4_9ACTN</name>
<comment type="catalytic activity">
    <reaction evidence="6">
        <text>a sn-glycero-3-phosphodiester + H2O = an alcohol + sn-glycerol 3-phosphate + H(+)</text>
        <dbReference type="Rhea" id="RHEA:12969"/>
        <dbReference type="ChEBI" id="CHEBI:15377"/>
        <dbReference type="ChEBI" id="CHEBI:15378"/>
        <dbReference type="ChEBI" id="CHEBI:30879"/>
        <dbReference type="ChEBI" id="CHEBI:57597"/>
        <dbReference type="ChEBI" id="CHEBI:83408"/>
        <dbReference type="EC" id="3.1.4.46"/>
    </reaction>
</comment>
<evidence type="ECO:0000313" key="9">
    <source>
        <dbReference type="EMBL" id="UGS35565.1"/>
    </source>
</evidence>